<keyword evidence="3" id="KW-0408">Iron</keyword>
<dbReference type="PANTHER" id="PTHR46213">
    <property type="entry name" value="TRANSCRIPTIONAL ACTIVATOR DEMETER"/>
    <property type="match status" value="1"/>
</dbReference>
<protein>
    <recommendedName>
        <fullName evidence="6">Demeter RRM-fold domain-containing protein</fullName>
    </recommendedName>
</protein>
<dbReference type="InterPro" id="IPR028925">
    <property type="entry name" value="RRM_DME"/>
</dbReference>
<dbReference type="InParanoid" id="A0A7N2MBA6"/>
<dbReference type="GO" id="GO:0141166">
    <property type="term" value="P:chromosomal 5-methylcytosine DNA demethylation pathway"/>
    <property type="evidence" value="ECO:0007669"/>
    <property type="project" value="InterPro"/>
</dbReference>
<keyword evidence="4" id="KW-0411">Iron-sulfur</keyword>
<dbReference type="InterPro" id="IPR044811">
    <property type="entry name" value="DME/ROS1"/>
</dbReference>
<evidence type="ECO:0000259" key="6">
    <source>
        <dbReference type="Pfam" id="PF15628"/>
    </source>
</evidence>
<dbReference type="Proteomes" id="UP000594261">
    <property type="component" value="Chromosome 8"/>
</dbReference>
<dbReference type="GO" id="GO:0035514">
    <property type="term" value="F:DNA demethylase activity"/>
    <property type="evidence" value="ECO:0007669"/>
    <property type="project" value="InterPro"/>
</dbReference>
<dbReference type="Pfam" id="PF15628">
    <property type="entry name" value="RRM_DME"/>
    <property type="match status" value="1"/>
</dbReference>
<evidence type="ECO:0000256" key="5">
    <source>
        <dbReference type="SAM" id="MobiDB-lite"/>
    </source>
</evidence>
<evidence type="ECO:0000256" key="4">
    <source>
        <dbReference type="ARBA" id="ARBA00023014"/>
    </source>
</evidence>
<keyword evidence="2" id="KW-0479">Metal-binding</keyword>
<dbReference type="PANTHER" id="PTHR46213:SF24">
    <property type="entry name" value="HHH-GPD DOMAIN-CONTAINING PROTEIN"/>
    <property type="match status" value="1"/>
</dbReference>
<dbReference type="EMBL" id="LRBV02000008">
    <property type="status" value="NOT_ANNOTATED_CDS"/>
    <property type="molecule type" value="Genomic_DNA"/>
</dbReference>
<dbReference type="AlphaFoldDB" id="A0A7N2MBA6"/>
<dbReference type="GO" id="GO:0019104">
    <property type="term" value="F:DNA N-glycosylase activity"/>
    <property type="evidence" value="ECO:0007669"/>
    <property type="project" value="InterPro"/>
</dbReference>
<reference evidence="7" key="2">
    <citation type="submission" date="2021-01" db="UniProtKB">
        <authorList>
            <consortium name="EnsemblPlants"/>
        </authorList>
    </citation>
    <scope>IDENTIFICATION</scope>
</reference>
<feature type="domain" description="Demeter RRM-fold" evidence="6">
    <location>
        <begin position="64"/>
        <end position="116"/>
    </location>
</feature>
<organism evidence="7 8">
    <name type="scientific">Quercus lobata</name>
    <name type="common">Valley oak</name>
    <dbReference type="NCBI Taxonomy" id="97700"/>
    <lineage>
        <taxon>Eukaryota</taxon>
        <taxon>Viridiplantae</taxon>
        <taxon>Streptophyta</taxon>
        <taxon>Embryophyta</taxon>
        <taxon>Tracheophyta</taxon>
        <taxon>Spermatophyta</taxon>
        <taxon>Magnoliopsida</taxon>
        <taxon>eudicotyledons</taxon>
        <taxon>Gunneridae</taxon>
        <taxon>Pentapetalae</taxon>
        <taxon>rosids</taxon>
        <taxon>fabids</taxon>
        <taxon>Fagales</taxon>
        <taxon>Fagaceae</taxon>
        <taxon>Quercus</taxon>
    </lineage>
</organism>
<name>A0A7N2MBA6_QUELO</name>
<evidence type="ECO:0000256" key="2">
    <source>
        <dbReference type="ARBA" id="ARBA00022723"/>
    </source>
</evidence>
<feature type="compositionally biased region" description="Low complexity" evidence="5">
    <location>
        <begin position="133"/>
        <end position="142"/>
    </location>
</feature>
<evidence type="ECO:0000256" key="1">
    <source>
        <dbReference type="ARBA" id="ARBA00001966"/>
    </source>
</evidence>
<feature type="region of interest" description="Disordered" evidence="5">
    <location>
        <begin position="121"/>
        <end position="142"/>
    </location>
</feature>
<feature type="compositionally biased region" description="Basic and acidic residues" evidence="5">
    <location>
        <begin position="121"/>
        <end position="132"/>
    </location>
</feature>
<keyword evidence="8" id="KW-1185">Reference proteome</keyword>
<sequence>MENQGDLSMIKDLISINPEAASIQPYTQTEEYNSGREATAQTVRRDATDNMMNSDERDFHPPVSTFKIMRYIFADHESSLNSFDVPRSWIWNLVKQIVYFGTSVSTIFKYDQQFKIIKRQDKGRPRLSRSEESSLLSSQDNH</sequence>
<reference evidence="7 8" key="1">
    <citation type="journal article" date="2016" name="G3 (Bethesda)">
        <title>First Draft Assembly and Annotation of the Genome of a California Endemic Oak Quercus lobata Nee (Fagaceae).</title>
        <authorList>
            <person name="Sork V.L."/>
            <person name="Fitz-Gibbon S.T."/>
            <person name="Puiu D."/>
            <person name="Crepeau M."/>
            <person name="Gugger P.F."/>
            <person name="Sherman R."/>
            <person name="Stevens K."/>
            <person name="Langley C.H."/>
            <person name="Pellegrini M."/>
            <person name="Salzberg S.L."/>
        </authorList>
    </citation>
    <scope>NUCLEOTIDE SEQUENCE [LARGE SCALE GENOMIC DNA]</scope>
    <source>
        <strain evidence="7 8">cv. SW786</strain>
    </source>
</reference>
<evidence type="ECO:0000313" key="7">
    <source>
        <dbReference type="EnsemblPlants" id="QL08p011555:mrna"/>
    </source>
</evidence>
<evidence type="ECO:0000256" key="3">
    <source>
        <dbReference type="ARBA" id="ARBA00023004"/>
    </source>
</evidence>
<comment type="cofactor">
    <cofactor evidence="1">
        <name>[4Fe-4S] cluster</name>
        <dbReference type="ChEBI" id="CHEBI:49883"/>
    </cofactor>
</comment>
<dbReference type="EnsemblPlants" id="QL08p011555:mrna">
    <property type="protein sequence ID" value="QL08p011555:mrna"/>
    <property type="gene ID" value="QL08p011555"/>
</dbReference>
<dbReference type="Gramene" id="QL08p011555:mrna">
    <property type="protein sequence ID" value="QL08p011555:mrna"/>
    <property type="gene ID" value="QL08p011555"/>
</dbReference>
<proteinExistence type="predicted"/>
<dbReference type="GO" id="GO:0046872">
    <property type="term" value="F:metal ion binding"/>
    <property type="evidence" value="ECO:0007669"/>
    <property type="project" value="UniProtKB-KW"/>
</dbReference>
<evidence type="ECO:0000313" key="8">
    <source>
        <dbReference type="Proteomes" id="UP000594261"/>
    </source>
</evidence>
<dbReference type="GO" id="GO:0051536">
    <property type="term" value="F:iron-sulfur cluster binding"/>
    <property type="evidence" value="ECO:0007669"/>
    <property type="project" value="UniProtKB-KW"/>
</dbReference>
<accession>A0A7N2MBA6</accession>